<dbReference type="RefSeq" id="WP_161700109.1">
    <property type="nucleotide sequence ID" value="NZ_JAAAMU010000008.1"/>
</dbReference>
<dbReference type="GO" id="GO:0003700">
    <property type="term" value="F:DNA-binding transcription factor activity"/>
    <property type="evidence" value="ECO:0007669"/>
    <property type="project" value="TreeGrafter"/>
</dbReference>
<comment type="caution">
    <text evidence="5">The sequence shown here is derived from an EMBL/GenBank/DDBJ whole genome shotgun (WGS) entry which is preliminary data.</text>
</comment>
<dbReference type="GO" id="GO:0003677">
    <property type="term" value="F:DNA binding"/>
    <property type="evidence" value="ECO:0007669"/>
    <property type="project" value="UniProtKB-KW"/>
</dbReference>
<dbReference type="EMBL" id="JAAAMU010000008">
    <property type="protein sequence ID" value="NBC70807.1"/>
    <property type="molecule type" value="Genomic_DNA"/>
</dbReference>
<evidence type="ECO:0000313" key="6">
    <source>
        <dbReference type="Proteomes" id="UP000558113"/>
    </source>
</evidence>
<sequence length="113" mass="12858">MSKISKVLGSNVRLYRKSLNLTQDELSSLTSIEQSHIARIEKGEVNISLDTLERLSKVLKIDPVDLLYNGDQQANSDKKKIIEKINVLLLTRSSIELQSMFKILKEIFALKDN</sequence>
<dbReference type="InterPro" id="IPR001387">
    <property type="entry name" value="Cro/C1-type_HTH"/>
</dbReference>
<evidence type="ECO:0000313" key="5">
    <source>
        <dbReference type="EMBL" id="NBC70807.1"/>
    </source>
</evidence>
<dbReference type="SMART" id="SM00530">
    <property type="entry name" value="HTH_XRE"/>
    <property type="match status" value="1"/>
</dbReference>
<dbReference type="CDD" id="cd00093">
    <property type="entry name" value="HTH_XRE"/>
    <property type="match status" value="1"/>
</dbReference>
<feature type="domain" description="HTH cro/C1-type" evidence="4">
    <location>
        <begin position="12"/>
        <end position="66"/>
    </location>
</feature>
<name>A0A7X4YQQ2_9BACL</name>
<dbReference type="Proteomes" id="UP000558113">
    <property type="component" value="Unassembled WGS sequence"/>
</dbReference>
<organism evidence="5 6">
    <name type="scientific">Paenibacillus sacheonensis</name>
    <dbReference type="NCBI Taxonomy" id="742054"/>
    <lineage>
        <taxon>Bacteria</taxon>
        <taxon>Bacillati</taxon>
        <taxon>Bacillota</taxon>
        <taxon>Bacilli</taxon>
        <taxon>Bacillales</taxon>
        <taxon>Paenibacillaceae</taxon>
        <taxon>Paenibacillus</taxon>
    </lineage>
</organism>
<protein>
    <submittedName>
        <fullName evidence="5">Helix-turn-helix domain-containing protein</fullName>
    </submittedName>
</protein>
<keyword evidence="6" id="KW-1185">Reference proteome</keyword>
<evidence type="ECO:0000256" key="1">
    <source>
        <dbReference type="ARBA" id="ARBA00023015"/>
    </source>
</evidence>
<gene>
    <name evidence="5" type="ORF">GT003_17540</name>
</gene>
<dbReference type="PANTHER" id="PTHR46797:SF23">
    <property type="entry name" value="HTH-TYPE TRANSCRIPTIONAL REGULATOR SUTR"/>
    <property type="match status" value="1"/>
</dbReference>
<dbReference type="GO" id="GO:0005829">
    <property type="term" value="C:cytosol"/>
    <property type="evidence" value="ECO:0007669"/>
    <property type="project" value="TreeGrafter"/>
</dbReference>
<evidence type="ECO:0000256" key="3">
    <source>
        <dbReference type="ARBA" id="ARBA00023163"/>
    </source>
</evidence>
<dbReference type="SUPFAM" id="SSF47413">
    <property type="entry name" value="lambda repressor-like DNA-binding domains"/>
    <property type="match status" value="1"/>
</dbReference>
<accession>A0A7X4YQQ2</accession>
<dbReference type="PANTHER" id="PTHR46797">
    <property type="entry name" value="HTH-TYPE TRANSCRIPTIONAL REGULATOR"/>
    <property type="match status" value="1"/>
</dbReference>
<keyword evidence="3" id="KW-0804">Transcription</keyword>
<dbReference type="AlphaFoldDB" id="A0A7X4YQQ2"/>
<dbReference type="InterPro" id="IPR050807">
    <property type="entry name" value="TransReg_Diox_bact_type"/>
</dbReference>
<keyword evidence="1" id="KW-0805">Transcription regulation</keyword>
<dbReference type="Pfam" id="PF01381">
    <property type="entry name" value="HTH_3"/>
    <property type="match status" value="1"/>
</dbReference>
<evidence type="ECO:0000259" key="4">
    <source>
        <dbReference type="PROSITE" id="PS50943"/>
    </source>
</evidence>
<evidence type="ECO:0000256" key="2">
    <source>
        <dbReference type="ARBA" id="ARBA00023125"/>
    </source>
</evidence>
<reference evidence="5 6" key="1">
    <citation type="submission" date="2020-01" db="EMBL/GenBank/DDBJ databases">
        <title>Paenibacillus soybeanensis sp. nov. isolated from the nodules of soybean (Glycine max(L.) Merr).</title>
        <authorList>
            <person name="Wang H."/>
        </authorList>
    </citation>
    <scope>NUCLEOTIDE SEQUENCE [LARGE SCALE GENOMIC DNA]</scope>
    <source>
        <strain evidence="5 6">DSM 23054</strain>
    </source>
</reference>
<proteinExistence type="predicted"/>
<dbReference type="InterPro" id="IPR010982">
    <property type="entry name" value="Lambda_DNA-bd_dom_sf"/>
</dbReference>
<dbReference type="Gene3D" id="1.10.260.40">
    <property type="entry name" value="lambda repressor-like DNA-binding domains"/>
    <property type="match status" value="1"/>
</dbReference>
<keyword evidence="2" id="KW-0238">DNA-binding</keyword>
<dbReference type="OrthoDB" id="9814553at2"/>
<dbReference type="PROSITE" id="PS50943">
    <property type="entry name" value="HTH_CROC1"/>
    <property type="match status" value="1"/>
</dbReference>